<evidence type="ECO:0000313" key="3">
    <source>
        <dbReference type="EMBL" id="KIN03016.1"/>
    </source>
</evidence>
<evidence type="ECO:0000313" key="4">
    <source>
        <dbReference type="Proteomes" id="UP000054321"/>
    </source>
</evidence>
<dbReference type="HOGENOM" id="CLU_002639_2_6_1"/>
<sequence length="653" mass="73866">MSTFPATSGGPSPAGPYSHRYQEDAPPQPGIQNVNTGAHVGNSPLCSRCRDFDIQTFTTSPTHTRGYLLSDVEAATARGCEFCTLLFDAVKYLERPKYYSTSASYGPNLVKRDLYIHMTLSQNYESVNARPTTKGLSINRMRVELGDRFNEMRNASDYELCLAADPQSPAATNGDVTGRYLGRDPESAEVFRAINRWIENCSTHAHCSTVPSSSDDNPVQSPLPSRCIEIADGGRLVLRERSDDMRGPYITVTHRWNQGTEDCKTTMDNYEARLAGRGFGRIPKLFEDVFTVSRKMNVRLVWIDSICIIQSGDGGNDWRKEAPMMSQYYQNSLFTIAGTMTDMENGILCPYPEDAKPWGSNLVRLPYMDPSGSQVGHFYVYKRHPRLVDDYWSSVRNSLLFRRGWILQEWLLSKRFLWYTSNGIFLECRSETPQTLSGEKIQLDMAQPDLRSYLQLKLAFHFTNSSALDIWYKALDIYSECQLTKPDLDRILAVAGIAKEVHQILARPQRGYGMMGQMAIYLAGLWLGDIHHGLLWEADGATRPLTQRIDQIPSWSWAHIMTHVKWPERGKKTDKEMKVLGFSFTARGSNEQPEYVLLPQTTLPSSRPRLLDYQGRSGNSKSIYRIRDPTNIPQLEGHMLTCKAGGCCWLGIS</sequence>
<dbReference type="OrthoDB" id="4161196at2759"/>
<dbReference type="InParanoid" id="A0A0C3H496"/>
<feature type="region of interest" description="Disordered" evidence="1">
    <location>
        <begin position="1"/>
        <end position="37"/>
    </location>
</feature>
<dbReference type="InterPro" id="IPR010730">
    <property type="entry name" value="HET"/>
</dbReference>
<dbReference type="Proteomes" id="UP000054321">
    <property type="component" value="Unassembled WGS sequence"/>
</dbReference>
<protein>
    <recommendedName>
        <fullName evidence="2">Heterokaryon incompatibility domain-containing protein</fullName>
    </recommendedName>
</protein>
<keyword evidence="4" id="KW-1185">Reference proteome</keyword>
<reference evidence="3 4" key="1">
    <citation type="submission" date="2014-04" db="EMBL/GenBank/DDBJ databases">
        <authorList>
            <consortium name="DOE Joint Genome Institute"/>
            <person name="Kuo A."/>
            <person name="Martino E."/>
            <person name="Perotto S."/>
            <person name="Kohler A."/>
            <person name="Nagy L.G."/>
            <person name="Floudas D."/>
            <person name="Copeland A."/>
            <person name="Barry K.W."/>
            <person name="Cichocki N."/>
            <person name="Veneault-Fourrey C."/>
            <person name="LaButti K."/>
            <person name="Lindquist E.A."/>
            <person name="Lipzen A."/>
            <person name="Lundell T."/>
            <person name="Morin E."/>
            <person name="Murat C."/>
            <person name="Sun H."/>
            <person name="Tunlid A."/>
            <person name="Henrissat B."/>
            <person name="Grigoriev I.V."/>
            <person name="Hibbett D.S."/>
            <person name="Martin F."/>
            <person name="Nordberg H.P."/>
            <person name="Cantor M.N."/>
            <person name="Hua S.X."/>
        </authorList>
    </citation>
    <scope>NUCLEOTIDE SEQUENCE [LARGE SCALE GENOMIC DNA]</scope>
    <source>
        <strain evidence="3 4">Zn</strain>
    </source>
</reference>
<gene>
    <name evidence="3" type="ORF">OIDMADRAFT_27489</name>
</gene>
<accession>A0A0C3H496</accession>
<dbReference type="EMBL" id="KN832874">
    <property type="protein sequence ID" value="KIN03016.1"/>
    <property type="molecule type" value="Genomic_DNA"/>
</dbReference>
<dbReference type="AlphaFoldDB" id="A0A0C3H496"/>
<dbReference type="Pfam" id="PF06985">
    <property type="entry name" value="HET"/>
    <property type="match status" value="1"/>
</dbReference>
<evidence type="ECO:0000256" key="1">
    <source>
        <dbReference type="SAM" id="MobiDB-lite"/>
    </source>
</evidence>
<dbReference type="PANTHER" id="PTHR33112:SF10">
    <property type="entry name" value="TOL"/>
    <property type="match status" value="1"/>
</dbReference>
<proteinExistence type="predicted"/>
<feature type="compositionally biased region" description="Low complexity" evidence="1">
    <location>
        <begin position="8"/>
        <end position="18"/>
    </location>
</feature>
<dbReference type="PANTHER" id="PTHR33112">
    <property type="entry name" value="DOMAIN PROTEIN, PUTATIVE-RELATED"/>
    <property type="match status" value="1"/>
</dbReference>
<feature type="domain" description="Heterokaryon incompatibility" evidence="2">
    <location>
        <begin position="249"/>
        <end position="409"/>
    </location>
</feature>
<name>A0A0C3H496_OIDMZ</name>
<evidence type="ECO:0000259" key="2">
    <source>
        <dbReference type="Pfam" id="PF06985"/>
    </source>
</evidence>
<reference evidence="4" key="2">
    <citation type="submission" date="2015-01" db="EMBL/GenBank/DDBJ databases">
        <title>Evolutionary Origins and Diversification of the Mycorrhizal Mutualists.</title>
        <authorList>
            <consortium name="DOE Joint Genome Institute"/>
            <consortium name="Mycorrhizal Genomics Consortium"/>
            <person name="Kohler A."/>
            <person name="Kuo A."/>
            <person name="Nagy L.G."/>
            <person name="Floudas D."/>
            <person name="Copeland A."/>
            <person name="Barry K.W."/>
            <person name="Cichocki N."/>
            <person name="Veneault-Fourrey C."/>
            <person name="LaButti K."/>
            <person name="Lindquist E.A."/>
            <person name="Lipzen A."/>
            <person name="Lundell T."/>
            <person name="Morin E."/>
            <person name="Murat C."/>
            <person name="Riley R."/>
            <person name="Ohm R."/>
            <person name="Sun H."/>
            <person name="Tunlid A."/>
            <person name="Henrissat B."/>
            <person name="Grigoriev I.V."/>
            <person name="Hibbett D.S."/>
            <person name="Martin F."/>
        </authorList>
    </citation>
    <scope>NUCLEOTIDE SEQUENCE [LARGE SCALE GENOMIC DNA]</scope>
    <source>
        <strain evidence="4">Zn</strain>
    </source>
</reference>
<organism evidence="3 4">
    <name type="scientific">Oidiodendron maius (strain Zn)</name>
    <dbReference type="NCBI Taxonomy" id="913774"/>
    <lineage>
        <taxon>Eukaryota</taxon>
        <taxon>Fungi</taxon>
        <taxon>Dikarya</taxon>
        <taxon>Ascomycota</taxon>
        <taxon>Pezizomycotina</taxon>
        <taxon>Leotiomycetes</taxon>
        <taxon>Leotiomycetes incertae sedis</taxon>
        <taxon>Myxotrichaceae</taxon>
        <taxon>Oidiodendron</taxon>
    </lineage>
</organism>